<gene>
    <name evidence="2" type="ORF">MNBD_ACTINO01-1630</name>
</gene>
<feature type="transmembrane region" description="Helical" evidence="1">
    <location>
        <begin position="7"/>
        <end position="25"/>
    </location>
</feature>
<feature type="transmembrane region" description="Helical" evidence="1">
    <location>
        <begin position="141"/>
        <end position="163"/>
    </location>
</feature>
<feature type="transmembrane region" description="Helical" evidence="1">
    <location>
        <begin position="89"/>
        <end position="112"/>
    </location>
</feature>
<organism evidence="2">
    <name type="scientific">hydrothermal vent metagenome</name>
    <dbReference type="NCBI Taxonomy" id="652676"/>
    <lineage>
        <taxon>unclassified sequences</taxon>
        <taxon>metagenomes</taxon>
        <taxon>ecological metagenomes</taxon>
    </lineage>
</organism>
<reference evidence="2" key="1">
    <citation type="submission" date="2018-06" db="EMBL/GenBank/DDBJ databases">
        <authorList>
            <person name="Zhirakovskaya E."/>
        </authorList>
    </citation>
    <scope>NUCLEOTIDE SEQUENCE</scope>
</reference>
<protein>
    <submittedName>
        <fullName evidence="2">Uncharacterized protein</fullName>
    </submittedName>
</protein>
<keyword evidence="1" id="KW-1133">Transmembrane helix</keyword>
<keyword evidence="1" id="KW-0812">Transmembrane</keyword>
<name>A0A3B0T737_9ZZZZ</name>
<dbReference type="EMBL" id="UOEI01000687">
    <property type="protein sequence ID" value="VAW09157.1"/>
    <property type="molecule type" value="Genomic_DNA"/>
</dbReference>
<feature type="transmembrane region" description="Helical" evidence="1">
    <location>
        <begin position="58"/>
        <end position="77"/>
    </location>
</feature>
<proteinExistence type="predicted"/>
<evidence type="ECO:0000256" key="1">
    <source>
        <dbReference type="SAM" id="Phobius"/>
    </source>
</evidence>
<dbReference type="AlphaFoldDB" id="A0A3B0T737"/>
<accession>A0A3B0T737</accession>
<keyword evidence="1" id="KW-0472">Membrane</keyword>
<sequence>MHYGRIVILVGVIGSVVGFVLKSASSLGEEALVLLSQADPASWPSGFSTTWTALYNDTAWAAIVFALALVGSLIVAFTPPIGRPVNRLFGLSAAVLGILMLIIGVVATLGAANDAEALQNGFAQAAAAGAIPDAYSVSIGFGWYLLILGGALVAIGGVLSLIARPGEDAIE</sequence>
<evidence type="ECO:0000313" key="2">
    <source>
        <dbReference type="EMBL" id="VAW09157.1"/>
    </source>
</evidence>